<accession>A0A814LNB7</accession>
<evidence type="ECO:0000313" key="2">
    <source>
        <dbReference type="EMBL" id="CAF1065560.1"/>
    </source>
</evidence>
<sequence>MQAITTLNLDWNKIGADGAQHLADALRTNKTLTTLNLDWNEIGADGAQYIADILRHNTVTIHLFLIYCIYSSTLFHAETNRVKPGLESYQRYWSTTSSSWTTNEYGN</sequence>
<dbReference type="InterPro" id="IPR052201">
    <property type="entry name" value="LRR-containing_regulator"/>
</dbReference>
<dbReference type="AlphaFoldDB" id="A0A814LNB7"/>
<dbReference type="InterPro" id="IPR032675">
    <property type="entry name" value="LRR_dom_sf"/>
</dbReference>
<dbReference type="Pfam" id="PF13516">
    <property type="entry name" value="LRR_6"/>
    <property type="match status" value="2"/>
</dbReference>
<reference evidence="2" key="1">
    <citation type="submission" date="2021-02" db="EMBL/GenBank/DDBJ databases">
        <authorList>
            <person name="Nowell W R."/>
        </authorList>
    </citation>
    <scope>NUCLEOTIDE SEQUENCE</scope>
</reference>
<dbReference type="SUPFAM" id="SSF52047">
    <property type="entry name" value="RNI-like"/>
    <property type="match status" value="1"/>
</dbReference>
<gene>
    <name evidence="2" type="ORF">IZO911_LOCUS21122</name>
</gene>
<dbReference type="Proteomes" id="UP000663860">
    <property type="component" value="Unassembled WGS sequence"/>
</dbReference>
<dbReference type="PANTHER" id="PTHR24111:SF0">
    <property type="entry name" value="LEUCINE-RICH REPEAT-CONTAINING PROTEIN"/>
    <property type="match status" value="1"/>
</dbReference>
<comment type="caution">
    <text evidence="2">The sequence shown here is derived from an EMBL/GenBank/DDBJ whole genome shotgun (WGS) entry which is preliminary data.</text>
</comment>
<name>A0A814LNB7_9BILA</name>
<dbReference type="Gene3D" id="3.80.10.10">
    <property type="entry name" value="Ribonuclease Inhibitor"/>
    <property type="match status" value="1"/>
</dbReference>
<protein>
    <submittedName>
        <fullName evidence="2">Uncharacterized protein</fullName>
    </submittedName>
</protein>
<dbReference type="InterPro" id="IPR001611">
    <property type="entry name" value="Leu-rich_rpt"/>
</dbReference>
<dbReference type="SMART" id="SM00368">
    <property type="entry name" value="LRR_RI"/>
    <property type="match status" value="2"/>
</dbReference>
<evidence type="ECO:0000256" key="1">
    <source>
        <dbReference type="ARBA" id="ARBA00022737"/>
    </source>
</evidence>
<dbReference type="PANTHER" id="PTHR24111">
    <property type="entry name" value="LEUCINE-RICH REPEAT-CONTAINING PROTEIN 34"/>
    <property type="match status" value="1"/>
</dbReference>
<dbReference type="EMBL" id="CAJNOE010000225">
    <property type="protein sequence ID" value="CAF1065560.1"/>
    <property type="molecule type" value="Genomic_DNA"/>
</dbReference>
<keyword evidence="1" id="KW-0677">Repeat</keyword>
<evidence type="ECO:0000313" key="3">
    <source>
        <dbReference type="Proteomes" id="UP000663860"/>
    </source>
</evidence>
<proteinExistence type="predicted"/>
<organism evidence="2 3">
    <name type="scientific">Adineta steineri</name>
    <dbReference type="NCBI Taxonomy" id="433720"/>
    <lineage>
        <taxon>Eukaryota</taxon>
        <taxon>Metazoa</taxon>
        <taxon>Spiralia</taxon>
        <taxon>Gnathifera</taxon>
        <taxon>Rotifera</taxon>
        <taxon>Eurotatoria</taxon>
        <taxon>Bdelloidea</taxon>
        <taxon>Adinetida</taxon>
        <taxon>Adinetidae</taxon>
        <taxon>Adineta</taxon>
    </lineage>
</organism>